<name>A0A518BST4_9BACT</name>
<dbReference type="GO" id="GO:0050918">
    <property type="term" value="P:positive chemotaxis"/>
    <property type="evidence" value="ECO:0007669"/>
    <property type="project" value="TreeGrafter"/>
</dbReference>
<organism evidence="2 3">
    <name type="scientific">Engelhardtia mirabilis</name>
    <dbReference type="NCBI Taxonomy" id="2528011"/>
    <lineage>
        <taxon>Bacteria</taxon>
        <taxon>Pseudomonadati</taxon>
        <taxon>Planctomycetota</taxon>
        <taxon>Planctomycetia</taxon>
        <taxon>Planctomycetia incertae sedis</taxon>
        <taxon>Engelhardtia</taxon>
    </lineage>
</organism>
<dbReference type="GO" id="GO:0071978">
    <property type="term" value="P:bacterial-type flagellum-dependent swarming motility"/>
    <property type="evidence" value="ECO:0007669"/>
    <property type="project" value="TreeGrafter"/>
</dbReference>
<evidence type="ECO:0000313" key="2">
    <source>
        <dbReference type="EMBL" id="QDU70036.1"/>
    </source>
</evidence>
<sequence length="319" mass="34865">MSTNVDPEEAAALMDAFDTSRGQTVREVEQRDFRVPLRLRGSSIAELQRVIETTLPQSEIELSKLLRGRLRLDLVSAGEFNAEQLQDGLDEPLALVRFSAGGHPAWAQWEIESAVEAVEQILGASEPTPATRDLSPLERTVMRTIIEGVCTPLCRRMGLPVEGFKAIGQLKEAGDWREADHFADPHRLGLELRLTTPGGASNLRLYLPIFDAQLTFAARIAGQKLPPKLPPHLSAVELPVCAQLGTIELPLSELLALEVGDVLPLDAHRGERIKVHADGRDFGRAILGSRRGRLALQLTSLTSEPTEPEPPAATIEEQA</sequence>
<dbReference type="Pfam" id="PF01052">
    <property type="entry name" value="FliMN_C"/>
    <property type="match status" value="1"/>
</dbReference>
<dbReference type="Gene3D" id="2.30.330.10">
    <property type="entry name" value="SpoA-like"/>
    <property type="match status" value="1"/>
</dbReference>
<evidence type="ECO:0000313" key="3">
    <source>
        <dbReference type="Proteomes" id="UP000316921"/>
    </source>
</evidence>
<reference evidence="2 3" key="1">
    <citation type="submission" date="2019-02" db="EMBL/GenBank/DDBJ databases">
        <title>Deep-cultivation of Planctomycetes and their phenomic and genomic characterization uncovers novel biology.</title>
        <authorList>
            <person name="Wiegand S."/>
            <person name="Jogler M."/>
            <person name="Boedeker C."/>
            <person name="Pinto D."/>
            <person name="Vollmers J."/>
            <person name="Rivas-Marin E."/>
            <person name="Kohn T."/>
            <person name="Peeters S.H."/>
            <person name="Heuer A."/>
            <person name="Rast P."/>
            <person name="Oberbeckmann S."/>
            <person name="Bunk B."/>
            <person name="Jeske O."/>
            <person name="Meyerdierks A."/>
            <person name="Storesund J.E."/>
            <person name="Kallscheuer N."/>
            <person name="Luecker S."/>
            <person name="Lage O.M."/>
            <person name="Pohl T."/>
            <person name="Merkel B.J."/>
            <person name="Hornburger P."/>
            <person name="Mueller R.-W."/>
            <person name="Bruemmer F."/>
            <person name="Labrenz M."/>
            <person name="Spormann A.M."/>
            <person name="Op den Camp H."/>
            <person name="Overmann J."/>
            <person name="Amann R."/>
            <person name="Jetten M.S.M."/>
            <person name="Mascher T."/>
            <person name="Medema M.H."/>
            <person name="Devos D.P."/>
            <person name="Kaster A.-K."/>
            <person name="Ovreas L."/>
            <person name="Rohde M."/>
            <person name="Galperin M.Y."/>
            <person name="Jogler C."/>
        </authorList>
    </citation>
    <scope>NUCLEOTIDE SEQUENCE [LARGE SCALE GENOMIC DNA]</scope>
    <source>
        <strain evidence="2 3">Pla133</strain>
    </source>
</reference>
<keyword evidence="3" id="KW-1185">Reference proteome</keyword>
<dbReference type="EMBL" id="CP036287">
    <property type="protein sequence ID" value="QDU70036.1"/>
    <property type="molecule type" value="Genomic_DNA"/>
</dbReference>
<protein>
    <submittedName>
        <fullName evidence="2">Flagellar motor switch protein FliM</fullName>
    </submittedName>
</protein>
<dbReference type="PANTHER" id="PTHR30034:SF6">
    <property type="entry name" value="YOP PROTEINS TRANSLOCATION PROTEIN Q"/>
    <property type="match status" value="1"/>
</dbReference>
<keyword evidence="2" id="KW-0282">Flagellum</keyword>
<keyword evidence="2" id="KW-0966">Cell projection</keyword>
<keyword evidence="2" id="KW-0969">Cilium</keyword>
<dbReference type="AlphaFoldDB" id="A0A518BST4"/>
<dbReference type="SUPFAM" id="SSF101801">
    <property type="entry name" value="Surface presentation of antigens (SPOA)"/>
    <property type="match status" value="1"/>
</dbReference>
<dbReference type="InterPro" id="IPR001543">
    <property type="entry name" value="FliN-like_C"/>
</dbReference>
<dbReference type="InterPro" id="IPR036429">
    <property type="entry name" value="SpoA-like_sf"/>
</dbReference>
<evidence type="ECO:0000259" key="1">
    <source>
        <dbReference type="Pfam" id="PF01052"/>
    </source>
</evidence>
<dbReference type="RefSeq" id="WP_145070494.1">
    <property type="nucleotide sequence ID" value="NZ_CP036287.1"/>
</dbReference>
<dbReference type="KEGG" id="pbap:Pla133_51590"/>
<feature type="domain" description="Flagellar motor switch protein FliN-like C-terminal" evidence="1">
    <location>
        <begin position="233"/>
        <end position="301"/>
    </location>
</feature>
<accession>A0A518BST4</accession>
<gene>
    <name evidence="2" type="ORF">Pla133_51590</name>
</gene>
<proteinExistence type="predicted"/>
<dbReference type="Proteomes" id="UP000316921">
    <property type="component" value="Chromosome"/>
</dbReference>
<dbReference type="PANTHER" id="PTHR30034">
    <property type="entry name" value="FLAGELLAR MOTOR SWITCH PROTEIN FLIM"/>
    <property type="match status" value="1"/>
</dbReference>